<dbReference type="Proteomes" id="UP001140091">
    <property type="component" value="Unassembled WGS sequence"/>
</dbReference>
<keyword evidence="3" id="KW-1185">Reference proteome</keyword>
<comment type="caution">
    <text evidence="2">The sequence shown here is derived from an EMBL/GenBank/DDBJ whole genome shotgun (WGS) entry which is preliminary data.</text>
</comment>
<organism evidence="2 3">
    <name type="scientific">Candolleomyces eurysporus</name>
    <dbReference type="NCBI Taxonomy" id="2828524"/>
    <lineage>
        <taxon>Eukaryota</taxon>
        <taxon>Fungi</taxon>
        <taxon>Dikarya</taxon>
        <taxon>Basidiomycota</taxon>
        <taxon>Agaricomycotina</taxon>
        <taxon>Agaricomycetes</taxon>
        <taxon>Agaricomycetidae</taxon>
        <taxon>Agaricales</taxon>
        <taxon>Agaricineae</taxon>
        <taxon>Psathyrellaceae</taxon>
        <taxon>Candolleomyces</taxon>
    </lineage>
</organism>
<evidence type="ECO:0000313" key="3">
    <source>
        <dbReference type="Proteomes" id="UP001140091"/>
    </source>
</evidence>
<sequence length="264" mass="31031">MFEQLGALVPTRLEGIAEKWYYSLSADTRNRLEDNWDSLRQGICEYFMNQTWMENQKIKANLARYRETGHGRESPSEYFIRKLELLQLNFNYTDRELINQVMAGCPAHWTPILTPHLFHHIEQLQAAVKFHEDLLLRMDPFKYNEPSNFQPRFNPRNPFNQFRNQRATANLGEGNSRSTGGLPRPLFPKDDSNVSKRATPESLNKRPCRHCGSAKHWDYECKYSRRGEKAARANLVSLDEEDLEEQASYDETYYALESDEEDFH</sequence>
<evidence type="ECO:0008006" key="4">
    <source>
        <dbReference type="Google" id="ProtNLM"/>
    </source>
</evidence>
<protein>
    <recommendedName>
        <fullName evidence="4">Retrotransposon gag domain-containing protein</fullName>
    </recommendedName>
</protein>
<proteinExistence type="predicted"/>
<evidence type="ECO:0000256" key="1">
    <source>
        <dbReference type="SAM" id="MobiDB-lite"/>
    </source>
</evidence>
<name>A0A9W8MBZ6_9AGAR</name>
<gene>
    <name evidence="2" type="ORF">H1R20_g13551</name>
</gene>
<dbReference type="AlphaFoldDB" id="A0A9W8MBZ6"/>
<evidence type="ECO:0000313" key="2">
    <source>
        <dbReference type="EMBL" id="KAJ2923543.1"/>
    </source>
</evidence>
<dbReference type="OrthoDB" id="3203159at2759"/>
<feature type="non-terminal residue" evidence="2">
    <location>
        <position position="264"/>
    </location>
</feature>
<accession>A0A9W8MBZ6</accession>
<reference evidence="2" key="1">
    <citation type="submission" date="2022-06" db="EMBL/GenBank/DDBJ databases">
        <title>Genome Sequence of Candolleomyces eurysporus.</title>
        <authorList>
            <person name="Buettner E."/>
        </authorList>
    </citation>
    <scope>NUCLEOTIDE SEQUENCE</scope>
    <source>
        <strain evidence="2">VTCC 930004</strain>
    </source>
</reference>
<dbReference type="EMBL" id="JANBPK010001319">
    <property type="protein sequence ID" value="KAJ2923543.1"/>
    <property type="molecule type" value="Genomic_DNA"/>
</dbReference>
<feature type="region of interest" description="Disordered" evidence="1">
    <location>
        <begin position="169"/>
        <end position="206"/>
    </location>
</feature>